<evidence type="ECO:0000256" key="3">
    <source>
        <dbReference type="ARBA" id="ARBA00023274"/>
    </source>
</evidence>
<sequence length="295" mass="31711">MSRPSRLINALTHHPRLTRPNSTAAAAAAAAIQRLALPQENTVPRTLNALAHSVPPAAHPQHVHINHPSRIFPTRAPAEWPQVVEQNSQAVKEKVLRGVTGLDVDELRGLTRFTVVLKRVVNMTKKGKMPSFFSIVVVGSPTRGLVGIGQGRGETAPTAIDGAFHQAVLNMDFVDRFEKRTLWGAGKNLSAKWGSTTVIMRGRPAGFGLAVPPALHRIFTACGIRDASATIEGSRNPMNTLKAALQILHGGAALPGFGDGTGKKGSRGNKGVGMRSREEVERERGRWGVEVGRRL</sequence>
<dbReference type="SUPFAM" id="SSF54211">
    <property type="entry name" value="Ribosomal protein S5 domain 2-like"/>
    <property type="match status" value="1"/>
</dbReference>
<dbReference type="OrthoDB" id="309483at2759"/>
<dbReference type="GO" id="GO:0003723">
    <property type="term" value="F:RNA binding"/>
    <property type="evidence" value="ECO:0007669"/>
    <property type="project" value="InterPro"/>
</dbReference>
<feature type="domain" description="S5 DRBM" evidence="7">
    <location>
        <begin position="110"/>
        <end position="174"/>
    </location>
</feature>
<dbReference type="PROSITE" id="PS50881">
    <property type="entry name" value="S5_DSRBD"/>
    <property type="match status" value="1"/>
</dbReference>
<accession>A0A8H3YDB8</accession>
<evidence type="ECO:0000313" key="8">
    <source>
        <dbReference type="EMBL" id="GHJ84147.1"/>
    </source>
</evidence>
<evidence type="ECO:0000256" key="4">
    <source>
        <dbReference type="PROSITE-ProRule" id="PRU00268"/>
    </source>
</evidence>
<dbReference type="GO" id="GO:1990904">
    <property type="term" value="C:ribonucleoprotein complex"/>
    <property type="evidence" value="ECO:0007669"/>
    <property type="project" value="UniProtKB-UniRule"/>
</dbReference>
<dbReference type="Pfam" id="PF00333">
    <property type="entry name" value="Ribosomal_S5"/>
    <property type="match status" value="1"/>
</dbReference>
<dbReference type="AlphaFoldDB" id="A0A8H3YDB8"/>
<dbReference type="SUPFAM" id="SSF54768">
    <property type="entry name" value="dsRNA-binding domain-like"/>
    <property type="match status" value="1"/>
</dbReference>
<gene>
    <name evidence="8" type="ORF">NliqN6_0549</name>
</gene>
<dbReference type="EMBL" id="BLZA01000007">
    <property type="protein sequence ID" value="GHJ84147.1"/>
    <property type="molecule type" value="Genomic_DNA"/>
</dbReference>
<organism evidence="8 9">
    <name type="scientific">Naganishia liquefaciens</name>
    <dbReference type="NCBI Taxonomy" id="104408"/>
    <lineage>
        <taxon>Eukaryota</taxon>
        <taxon>Fungi</taxon>
        <taxon>Dikarya</taxon>
        <taxon>Basidiomycota</taxon>
        <taxon>Agaricomycotina</taxon>
        <taxon>Tremellomycetes</taxon>
        <taxon>Filobasidiales</taxon>
        <taxon>Filobasidiaceae</taxon>
        <taxon>Naganishia</taxon>
    </lineage>
</organism>
<dbReference type="Gene3D" id="3.30.230.10">
    <property type="match status" value="1"/>
</dbReference>
<dbReference type="InterPro" id="IPR013810">
    <property type="entry name" value="Ribosomal_uS5_N"/>
</dbReference>
<dbReference type="InterPro" id="IPR020568">
    <property type="entry name" value="Ribosomal_Su5_D2-typ_SF"/>
</dbReference>
<dbReference type="InterPro" id="IPR000851">
    <property type="entry name" value="Ribosomal_uS5"/>
</dbReference>
<dbReference type="InterPro" id="IPR005324">
    <property type="entry name" value="Ribosomal_uS5_C"/>
</dbReference>
<dbReference type="Proteomes" id="UP000620104">
    <property type="component" value="Unassembled WGS sequence"/>
</dbReference>
<evidence type="ECO:0000256" key="2">
    <source>
        <dbReference type="ARBA" id="ARBA00022980"/>
    </source>
</evidence>
<dbReference type="Gene3D" id="3.30.160.20">
    <property type="match status" value="1"/>
</dbReference>
<keyword evidence="2 4" id="KW-0689">Ribosomal protein</keyword>
<comment type="caution">
    <text evidence="8">The sequence shown here is derived from an EMBL/GenBank/DDBJ whole genome shotgun (WGS) entry which is preliminary data.</text>
</comment>
<evidence type="ECO:0000256" key="5">
    <source>
        <dbReference type="RuleBase" id="RU003823"/>
    </source>
</evidence>
<dbReference type="GO" id="GO:0006412">
    <property type="term" value="P:translation"/>
    <property type="evidence" value="ECO:0007669"/>
    <property type="project" value="InterPro"/>
</dbReference>
<dbReference type="InterPro" id="IPR014721">
    <property type="entry name" value="Ribsml_uS5_D2-typ_fold_subgr"/>
</dbReference>
<dbReference type="PANTHER" id="PTHR48277:SF1">
    <property type="entry name" value="MITOCHONDRIAL RIBOSOMAL PROTEIN S5"/>
    <property type="match status" value="1"/>
</dbReference>
<proteinExistence type="inferred from homology"/>
<comment type="similarity">
    <text evidence="1 5">Belongs to the universal ribosomal protein uS5 family.</text>
</comment>
<dbReference type="GO" id="GO:0005840">
    <property type="term" value="C:ribosome"/>
    <property type="evidence" value="ECO:0007669"/>
    <property type="project" value="UniProtKB-KW"/>
</dbReference>
<dbReference type="Pfam" id="PF03719">
    <property type="entry name" value="Ribosomal_S5_C"/>
    <property type="match status" value="1"/>
</dbReference>
<reference evidence="8" key="1">
    <citation type="submission" date="2020-07" db="EMBL/GenBank/DDBJ databases">
        <title>Draft Genome Sequence of a Deep-Sea Yeast, Naganishia (Cryptococcus) liquefaciens strain N6.</title>
        <authorList>
            <person name="Han Y.W."/>
            <person name="Kajitani R."/>
            <person name="Morimoto H."/>
            <person name="Parhat M."/>
            <person name="Tsubouchi H."/>
            <person name="Bakenova O."/>
            <person name="Ogata M."/>
            <person name="Argunhan B."/>
            <person name="Aoki R."/>
            <person name="Kajiwara S."/>
            <person name="Itoh T."/>
            <person name="Iwasaki H."/>
        </authorList>
    </citation>
    <scope>NUCLEOTIDE SEQUENCE</scope>
    <source>
        <strain evidence="8">N6</strain>
    </source>
</reference>
<dbReference type="GO" id="GO:0003735">
    <property type="term" value="F:structural constituent of ribosome"/>
    <property type="evidence" value="ECO:0007669"/>
    <property type="project" value="UniProtKB-UniRule"/>
</dbReference>
<evidence type="ECO:0000259" key="7">
    <source>
        <dbReference type="PROSITE" id="PS50881"/>
    </source>
</evidence>
<dbReference type="PANTHER" id="PTHR48277">
    <property type="entry name" value="MITOCHONDRIAL RIBOSOMAL PROTEIN S5"/>
    <property type="match status" value="1"/>
</dbReference>
<keyword evidence="3 4" id="KW-0687">Ribonucleoprotein</keyword>
<evidence type="ECO:0000256" key="6">
    <source>
        <dbReference type="SAM" id="MobiDB-lite"/>
    </source>
</evidence>
<keyword evidence="9" id="KW-1185">Reference proteome</keyword>
<protein>
    <recommendedName>
        <fullName evidence="7">S5 DRBM domain-containing protein</fullName>
    </recommendedName>
</protein>
<evidence type="ECO:0000256" key="1">
    <source>
        <dbReference type="ARBA" id="ARBA00008945"/>
    </source>
</evidence>
<evidence type="ECO:0000313" key="9">
    <source>
        <dbReference type="Proteomes" id="UP000620104"/>
    </source>
</evidence>
<name>A0A8H3YDB8_9TREE</name>
<feature type="region of interest" description="Disordered" evidence="6">
    <location>
        <begin position="256"/>
        <end position="279"/>
    </location>
</feature>